<reference evidence="2" key="1">
    <citation type="journal article" date="2021" name="PeerJ">
        <title>Extensive microbial diversity within the chicken gut microbiome revealed by metagenomics and culture.</title>
        <authorList>
            <person name="Gilroy R."/>
            <person name="Ravi A."/>
            <person name="Getino M."/>
            <person name="Pursley I."/>
            <person name="Horton D.L."/>
            <person name="Alikhan N.F."/>
            <person name="Baker D."/>
            <person name="Gharbi K."/>
            <person name="Hall N."/>
            <person name="Watson M."/>
            <person name="Adriaenssens E.M."/>
            <person name="Foster-Nyarko E."/>
            <person name="Jarju S."/>
            <person name="Secka A."/>
            <person name="Antonio M."/>
            <person name="Oren A."/>
            <person name="Chaudhuri R.R."/>
            <person name="La Ragione R."/>
            <person name="Hildebrand F."/>
            <person name="Pallen M.J."/>
        </authorList>
    </citation>
    <scope>NUCLEOTIDE SEQUENCE</scope>
    <source>
        <strain evidence="2">CHK183-5548</strain>
    </source>
</reference>
<reference evidence="2" key="2">
    <citation type="submission" date="2021-04" db="EMBL/GenBank/DDBJ databases">
        <authorList>
            <person name="Gilroy R."/>
        </authorList>
    </citation>
    <scope>NUCLEOTIDE SEQUENCE</scope>
    <source>
        <strain evidence="2">CHK183-5548</strain>
    </source>
</reference>
<evidence type="ECO:0000313" key="3">
    <source>
        <dbReference type="Proteomes" id="UP000823883"/>
    </source>
</evidence>
<dbReference type="Pfam" id="PF12652">
    <property type="entry name" value="CotJB"/>
    <property type="match status" value="1"/>
</dbReference>
<sequence>MKEKEAKLSLGIASVPVQPWGELYGLETAFMQGTVFPDLDMPFFAADPPPGTEGYRRKRTSEDGKAELMQEIYEVSFLLDDLVLYLDTHPDDQTAFSIYQENSRRRKELKETFAKRFYPLTRDCMAVCGEFGWKDGEPPWEGGCC</sequence>
<dbReference type="InterPro" id="IPR024207">
    <property type="entry name" value="CotJB_dom"/>
</dbReference>
<name>A0A9D2T765_9FIRM</name>
<dbReference type="AlphaFoldDB" id="A0A9D2T765"/>
<protein>
    <submittedName>
        <fullName evidence="2">Spore coat protein CotJB</fullName>
    </submittedName>
</protein>
<dbReference type="InterPro" id="IPR020256">
    <property type="entry name" value="Spore_coat_CotJA"/>
</dbReference>
<accession>A0A9D2T765</accession>
<proteinExistence type="predicted"/>
<organism evidence="2 3">
    <name type="scientific">Candidatus Lachnoclostridium pullistercoris</name>
    <dbReference type="NCBI Taxonomy" id="2838632"/>
    <lineage>
        <taxon>Bacteria</taxon>
        <taxon>Bacillati</taxon>
        <taxon>Bacillota</taxon>
        <taxon>Clostridia</taxon>
        <taxon>Lachnospirales</taxon>
        <taxon>Lachnospiraceae</taxon>
    </lineage>
</organism>
<keyword evidence="2" id="KW-0946">Virion</keyword>
<dbReference type="Pfam" id="PF11007">
    <property type="entry name" value="CotJA"/>
    <property type="match status" value="1"/>
</dbReference>
<evidence type="ECO:0000313" key="2">
    <source>
        <dbReference type="EMBL" id="HJC47896.1"/>
    </source>
</evidence>
<keyword evidence="2" id="KW-0167">Capsid protein</keyword>
<comment type="caution">
    <text evidence="2">The sequence shown here is derived from an EMBL/GenBank/DDBJ whole genome shotgun (WGS) entry which is preliminary data.</text>
</comment>
<dbReference type="EMBL" id="DWWL01000047">
    <property type="protein sequence ID" value="HJC47896.1"/>
    <property type="molecule type" value="Genomic_DNA"/>
</dbReference>
<dbReference type="Proteomes" id="UP000823883">
    <property type="component" value="Unassembled WGS sequence"/>
</dbReference>
<evidence type="ECO:0000259" key="1">
    <source>
        <dbReference type="Pfam" id="PF12652"/>
    </source>
</evidence>
<gene>
    <name evidence="2" type="ORF">IAA04_07580</name>
</gene>
<feature type="domain" description="Protein CotJB" evidence="1">
    <location>
        <begin position="67"/>
        <end position="141"/>
    </location>
</feature>